<keyword evidence="5" id="KW-0560">Oxidoreductase</keyword>
<dbReference type="GO" id="GO:0016491">
    <property type="term" value="F:oxidoreductase activity"/>
    <property type="evidence" value="ECO:0007669"/>
    <property type="project" value="UniProtKB-KW"/>
</dbReference>
<dbReference type="Pfam" id="PF00881">
    <property type="entry name" value="Nitroreductase"/>
    <property type="match status" value="1"/>
</dbReference>
<evidence type="ECO:0000313" key="8">
    <source>
        <dbReference type="Proteomes" id="UP000569202"/>
    </source>
</evidence>
<evidence type="ECO:0000256" key="2">
    <source>
        <dbReference type="ARBA" id="ARBA00007118"/>
    </source>
</evidence>
<keyword evidence="3" id="KW-0285">Flavoprotein</keyword>
<evidence type="ECO:0000256" key="5">
    <source>
        <dbReference type="ARBA" id="ARBA00023002"/>
    </source>
</evidence>
<reference evidence="7 8" key="1">
    <citation type="submission" date="2020-04" db="EMBL/GenBank/DDBJ databases">
        <title>Acinetobacter Taxon 24.</title>
        <authorList>
            <person name="Nemec A."/>
            <person name="Radolfova-Krizova L."/>
            <person name="Higgins P.G."/>
            <person name="Spanelova P."/>
        </authorList>
    </citation>
    <scope>NUCLEOTIDE SEQUENCE [LARGE SCALE GENOMIC DNA]</scope>
    <source>
        <strain evidence="7 8">ANC 5380</strain>
    </source>
</reference>
<dbReference type="EMBL" id="JABERL010000045">
    <property type="protein sequence ID" value="NNH78676.1"/>
    <property type="molecule type" value="Genomic_DNA"/>
</dbReference>
<evidence type="ECO:0000313" key="7">
    <source>
        <dbReference type="EMBL" id="NNH78676.1"/>
    </source>
</evidence>
<comment type="similarity">
    <text evidence="2">Belongs to the nitroreductase family.</text>
</comment>
<dbReference type="RefSeq" id="WP_171540970.1">
    <property type="nucleotide sequence ID" value="NZ_JABERL010000045.1"/>
</dbReference>
<keyword evidence="4" id="KW-0288">FMN</keyword>
<dbReference type="PANTHER" id="PTHR43673">
    <property type="entry name" value="NAD(P)H NITROREDUCTASE YDGI-RELATED"/>
    <property type="match status" value="1"/>
</dbReference>
<sequence>MNLQQVHHVDEAMTSRHSVRAFLNKAVDPQIIKDILTVASRAPSGTNTQPWKVYVVTGKKRDEMVERVYKAQVELFTKPELASQYQETFAYYPETWISPFIERRRENGWGLYSLLNIQKGDKEKMARQQLRNFQLFDAPVGLYFTVNKVMGIGAKMDISMMIQNVMVAAKARGLDTCPQAAWNHFHSIVLDVLNAPENEELVCTVALGYADTDDIVNTFITPRIAVEEFTVFLDE</sequence>
<dbReference type="PANTHER" id="PTHR43673:SF2">
    <property type="entry name" value="NITROREDUCTASE"/>
    <property type="match status" value="1"/>
</dbReference>
<accession>A0A7Y2RH37</accession>
<gene>
    <name evidence="7" type="ORF">HLH17_13620</name>
</gene>
<proteinExistence type="inferred from homology"/>
<dbReference type="InterPro" id="IPR000415">
    <property type="entry name" value="Nitroreductase-like"/>
</dbReference>
<protein>
    <submittedName>
        <fullName evidence="7">Nitroreductase</fullName>
    </submittedName>
</protein>
<name>A0A7Y2RH37_9GAMM</name>
<dbReference type="Gene3D" id="3.40.109.10">
    <property type="entry name" value="NADH Oxidase"/>
    <property type="match status" value="1"/>
</dbReference>
<dbReference type="AlphaFoldDB" id="A0A7Y2RH37"/>
<evidence type="ECO:0000256" key="4">
    <source>
        <dbReference type="ARBA" id="ARBA00022643"/>
    </source>
</evidence>
<evidence type="ECO:0000256" key="1">
    <source>
        <dbReference type="ARBA" id="ARBA00001917"/>
    </source>
</evidence>
<dbReference type="SUPFAM" id="SSF55469">
    <property type="entry name" value="FMN-dependent nitroreductase-like"/>
    <property type="match status" value="1"/>
</dbReference>
<evidence type="ECO:0000259" key="6">
    <source>
        <dbReference type="Pfam" id="PF00881"/>
    </source>
</evidence>
<dbReference type="InterPro" id="IPR029479">
    <property type="entry name" value="Nitroreductase"/>
</dbReference>
<organism evidence="7 8">
    <name type="scientific">Acinetobacter terrae</name>
    <dbReference type="NCBI Taxonomy" id="2731247"/>
    <lineage>
        <taxon>Bacteria</taxon>
        <taxon>Pseudomonadati</taxon>
        <taxon>Pseudomonadota</taxon>
        <taxon>Gammaproteobacteria</taxon>
        <taxon>Moraxellales</taxon>
        <taxon>Moraxellaceae</taxon>
        <taxon>Acinetobacter</taxon>
        <taxon>Acinetobacter Taxon 24</taxon>
    </lineage>
</organism>
<feature type="domain" description="Nitroreductase" evidence="6">
    <location>
        <begin position="14"/>
        <end position="209"/>
    </location>
</feature>
<dbReference type="Proteomes" id="UP000569202">
    <property type="component" value="Unassembled WGS sequence"/>
</dbReference>
<dbReference type="CDD" id="cd02136">
    <property type="entry name" value="PnbA_NfnB-like"/>
    <property type="match status" value="1"/>
</dbReference>
<comment type="cofactor">
    <cofactor evidence="1">
        <name>FMN</name>
        <dbReference type="ChEBI" id="CHEBI:58210"/>
    </cofactor>
</comment>
<comment type="caution">
    <text evidence="7">The sequence shown here is derived from an EMBL/GenBank/DDBJ whole genome shotgun (WGS) entry which is preliminary data.</text>
</comment>
<evidence type="ECO:0000256" key="3">
    <source>
        <dbReference type="ARBA" id="ARBA00022630"/>
    </source>
</evidence>